<keyword evidence="7" id="KW-0505">Motor protein</keyword>
<dbReference type="CDD" id="cd23649">
    <property type="entry name" value="Khc_CBD_cc"/>
    <property type="match status" value="1"/>
</dbReference>
<feature type="coiled-coil region" evidence="9">
    <location>
        <begin position="98"/>
        <end position="185"/>
    </location>
</feature>
<evidence type="ECO:0000256" key="1">
    <source>
        <dbReference type="ARBA" id="ARBA00004245"/>
    </source>
</evidence>
<keyword evidence="12" id="KW-1185">Reference proteome</keyword>
<protein>
    <submittedName>
        <fullName evidence="11">Kinesin family member 5C</fullName>
    </submittedName>
</protein>
<evidence type="ECO:0000256" key="8">
    <source>
        <dbReference type="ARBA" id="ARBA00023212"/>
    </source>
</evidence>
<comment type="subcellular location">
    <subcellularLocation>
        <location evidence="1">Cytoplasm</location>
        <location evidence="1">Cytoskeleton</location>
    </subcellularLocation>
</comment>
<dbReference type="OMA" id="RCKHLEN"/>
<feature type="coiled-coil region" evidence="9">
    <location>
        <begin position="446"/>
        <end position="526"/>
    </location>
</feature>
<evidence type="ECO:0000256" key="7">
    <source>
        <dbReference type="ARBA" id="ARBA00023175"/>
    </source>
</evidence>
<dbReference type="Ensembl" id="ENSSGRT00000117702.1">
    <property type="protein sequence ID" value="ENSSGRP00000110802.1"/>
    <property type="gene ID" value="ENSSGRG00000054502.1"/>
</dbReference>
<evidence type="ECO:0000313" key="12">
    <source>
        <dbReference type="Proteomes" id="UP000472262"/>
    </source>
</evidence>
<evidence type="ECO:0000313" key="11">
    <source>
        <dbReference type="Ensembl" id="ENSSGRP00000110802.1"/>
    </source>
</evidence>
<keyword evidence="3" id="KW-0493">Microtubule</keyword>
<sequence length="564" mass="65662">MNEAKTIKNTVSVNMELTAEEWKKKYEKEKEKTRNLKIIIQRLENELKRWRKGENVPVDEQHSSKELKNSEAAPIIDTSAPPPEPLIDSEKTQYEVLINDLYQQLDDKDDEINQHSQLAENLKQQMVDQDELLASTRRDYEKIQEDLSRLQHENEAAKEEVKEVLQALEELAVNYDQKSHEVEDRSKTNQQLTEELMQKSVTLAGVERDLSALQELSGHHKKRSAEILSLLLRDLNEIGSVVALNDHKMTEMNGGMEEEFTMARLFISKMKSEVKSLVNRSKQLESTQADTMRKMQANEKELASCQLLISQHQAKIKSLTDYVQNMEQKKRRLEESHDSLMEELAKLNAQEKMHEVSVMDKEKEHMSRMQDAEEMKKALEQQMESHREAHQKQLSRLRDEIEEKQKLQTLHNLRMLFIQDINNRIGRSAELDTDESGGSLAQKQKIIFLENNLEQLTKVHKQLVRDNADLRCELPKLEKRLRATAERVKILESALREAKESAMRDRKKYQQEVDRIKEVIQAKNQARMKHTAQIGQSCFIFRSQCCIISSRGHHILSNTLSLVT</sequence>
<keyword evidence="2" id="KW-0963">Cytoplasm</keyword>
<organism evidence="11 12">
    <name type="scientific">Sinocyclocheilus grahami</name>
    <name type="common">Dianchi golden-line fish</name>
    <name type="synonym">Barbus grahami</name>
    <dbReference type="NCBI Taxonomy" id="75366"/>
    <lineage>
        <taxon>Eukaryota</taxon>
        <taxon>Metazoa</taxon>
        <taxon>Chordata</taxon>
        <taxon>Craniata</taxon>
        <taxon>Vertebrata</taxon>
        <taxon>Euteleostomi</taxon>
        <taxon>Actinopterygii</taxon>
        <taxon>Neopterygii</taxon>
        <taxon>Teleostei</taxon>
        <taxon>Ostariophysi</taxon>
        <taxon>Cypriniformes</taxon>
        <taxon>Cyprinidae</taxon>
        <taxon>Cyprininae</taxon>
        <taxon>Sinocyclocheilus</taxon>
    </lineage>
</organism>
<feature type="compositionally biased region" description="Basic and acidic residues" evidence="10">
    <location>
        <begin position="54"/>
        <end position="69"/>
    </location>
</feature>
<accession>A0A672TAZ0</accession>
<dbReference type="Proteomes" id="UP000472262">
    <property type="component" value="Unassembled WGS sequence"/>
</dbReference>
<evidence type="ECO:0000256" key="6">
    <source>
        <dbReference type="ARBA" id="ARBA00023054"/>
    </source>
</evidence>
<dbReference type="Gene3D" id="6.10.250.1590">
    <property type="match status" value="1"/>
</dbReference>
<feature type="coiled-coil region" evidence="9">
    <location>
        <begin position="12"/>
        <end position="53"/>
    </location>
</feature>
<keyword evidence="8" id="KW-0206">Cytoskeleton</keyword>
<name>A0A672TAZ0_SINGR</name>
<evidence type="ECO:0000256" key="5">
    <source>
        <dbReference type="ARBA" id="ARBA00022840"/>
    </source>
</evidence>
<keyword evidence="4" id="KW-0547">Nucleotide-binding</keyword>
<feature type="coiled-coil region" evidence="9">
    <location>
        <begin position="267"/>
        <end position="407"/>
    </location>
</feature>
<dbReference type="AlphaFoldDB" id="A0A672TAZ0"/>
<evidence type="ECO:0000256" key="3">
    <source>
        <dbReference type="ARBA" id="ARBA00022701"/>
    </source>
</evidence>
<evidence type="ECO:0000256" key="10">
    <source>
        <dbReference type="SAM" id="MobiDB-lite"/>
    </source>
</evidence>
<reference evidence="11" key="1">
    <citation type="submission" date="2025-08" db="UniProtKB">
        <authorList>
            <consortium name="Ensembl"/>
        </authorList>
    </citation>
    <scope>IDENTIFICATION</scope>
</reference>
<evidence type="ECO:0000256" key="2">
    <source>
        <dbReference type="ARBA" id="ARBA00022490"/>
    </source>
</evidence>
<feature type="region of interest" description="Disordered" evidence="10">
    <location>
        <begin position="54"/>
        <end position="87"/>
    </location>
</feature>
<evidence type="ECO:0000256" key="9">
    <source>
        <dbReference type="SAM" id="Coils"/>
    </source>
</evidence>
<dbReference type="InParanoid" id="A0A672TAZ0"/>
<dbReference type="InterPro" id="IPR059182">
    <property type="entry name" value="Khc_C"/>
</dbReference>
<keyword evidence="6 9" id="KW-0175">Coiled coil</keyword>
<proteinExistence type="predicted"/>
<evidence type="ECO:0000256" key="4">
    <source>
        <dbReference type="ARBA" id="ARBA00022741"/>
    </source>
</evidence>
<keyword evidence="5" id="KW-0067">ATP-binding</keyword>
<reference evidence="11" key="2">
    <citation type="submission" date="2025-09" db="UniProtKB">
        <authorList>
            <consortium name="Ensembl"/>
        </authorList>
    </citation>
    <scope>IDENTIFICATION</scope>
</reference>